<dbReference type="Proteomes" id="UP000226429">
    <property type="component" value="Unassembled WGS sequence"/>
</dbReference>
<protein>
    <recommendedName>
        <fullName evidence="1">Phage tail collar domain-containing protein</fullName>
    </recommendedName>
</protein>
<evidence type="ECO:0000259" key="1">
    <source>
        <dbReference type="Pfam" id="PF07484"/>
    </source>
</evidence>
<dbReference type="AlphaFoldDB" id="A0A370CFE4"/>
<evidence type="ECO:0000313" key="2">
    <source>
        <dbReference type="EMBL" id="RDH39889.1"/>
    </source>
</evidence>
<reference evidence="2 3" key="1">
    <citation type="journal article" date="2017" name="Int. J. Syst. Evol. Microbiol.">
        <title>Aquarickettsiella crustaci n. gen. n. sp. (Gammaproteobacteria: Legionellales: Coxiellaceae); a bacterial pathogen of the freshwater crustacean: Gammarus fossarum (Malacostraca: Amphipoda).</title>
        <authorList>
            <person name="Bojko J."/>
            <person name="Dunn A.M."/>
            <person name="Stebbing P.D."/>
            <person name="Van Aerle R."/>
            <person name="Bacela-Spychalska K."/>
            <person name="Bean T.P."/>
            <person name="Stentiford G.D."/>
        </authorList>
    </citation>
    <scope>NUCLEOTIDE SEQUENCE [LARGE SCALE GENOMIC DNA]</scope>
    <source>
        <strain evidence="2">RA15029</strain>
    </source>
</reference>
<dbReference type="Pfam" id="PF07484">
    <property type="entry name" value="Collar"/>
    <property type="match status" value="1"/>
</dbReference>
<feature type="domain" description="Phage tail collar" evidence="1">
    <location>
        <begin position="272"/>
        <end position="315"/>
    </location>
</feature>
<gene>
    <name evidence="2" type="ORF">CFE62_006690</name>
</gene>
<organism evidence="2 3">
    <name type="scientific">Candidatus Aquirickettsiella gammari</name>
    <dbReference type="NCBI Taxonomy" id="2016198"/>
    <lineage>
        <taxon>Bacteria</taxon>
        <taxon>Pseudomonadati</taxon>
        <taxon>Pseudomonadota</taxon>
        <taxon>Gammaproteobacteria</taxon>
        <taxon>Legionellales</taxon>
        <taxon>Coxiellaceae</taxon>
        <taxon>Candidatus Aquirickettsiella</taxon>
    </lineage>
</organism>
<dbReference type="InterPro" id="IPR011083">
    <property type="entry name" value="Phage_tail_collar_dom"/>
</dbReference>
<reference evidence="2 3" key="2">
    <citation type="journal article" date="2018" name="J. Invertebr. Pathol.">
        <title>'Candidatus Aquirickettsiella gammari' (Gammaproteobacteria: Legionellales: Coxiellaceae): A bacterial pathogen of the freshwater crustacean Gammarus fossarum (Malacostraca: Amphipoda).</title>
        <authorList>
            <person name="Bojko J."/>
            <person name="Dunn A.M."/>
            <person name="Stebbing P.D."/>
            <person name="van Aerle R."/>
            <person name="Bacela-Spychalska K."/>
            <person name="Bean T.P."/>
            <person name="Urrutia A."/>
            <person name="Stentiford G.D."/>
        </authorList>
    </citation>
    <scope>NUCLEOTIDE SEQUENCE [LARGE SCALE GENOMIC DNA]</scope>
    <source>
        <strain evidence="2">RA15029</strain>
    </source>
</reference>
<keyword evidence="3" id="KW-1185">Reference proteome</keyword>
<evidence type="ECO:0000313" key="3">
    <source>
        <dbReference type="Proteomes" id="UP000226429"/>
    </source>
</evidence>
<dbReference type="SUPFAM" id="SSF88874">
    <property type="entry name" value="Receptor-binding domain of short tail fibre protein gp12"/>
    <property type="match status" value="1"/>
</dbReference>
<dbReference type="InterPro" id="IPR037053">
    <property type="entry name" value="Phage_tail_collar_dom_sf"/>
</dbReference>
<dbReference type="Gene3D" id="3.90.1340.10">
    <property type="entry name" value="Phage tail collar domain"/>
    <property type="match status" value="1"/>
</dbReference>
<comment type="caution">
    <text evidence="2">The sequence shown here is derived from an EMBL/GenBank/DDBJ whole genome shotgun (WGS) entry which is preliminary data.</text>
</comment>
<proteinExistence type="predicted"/>
<name>A0A370CFE4_9COXI</name>
<accession>A0A370CFE4</accession>
<sequence length="405" mass="43886">MQKTKLPQQNTLNQTIADGKTAVFNYTYLILIAEDIAVFVTNPEDEANPDKDLQVLNQDYTVQAVGTMTGGTITFVKDKIPTAGAIVTLVRNMQISIETEFGNAQSFNGNTLDAAFERVLLIMQQFNTQLATEGLQYIINSYLTSNLSNKLPVLTTQDNQVWISQGGRIIAAQTEKTDTSTLRSELSSQASHGGDGTHLLGYYDVLNQQGQTLQKFLNNLQSSDEHNGGADLIGFIHNNIKTTLGNLLKDLLTNCVYQTGDLLITGRQETERPGFLLCDGRAINRNEYADLFNAIGTQFGNGDGSTTFNIPNMARHIPVGAGGQATPTLGNTVGSQGGEEMHTMTLNELVAHAHQFEAGIPLITGGAAGRDVTGNKTTFATSATGNSQPFNIMQPCVVFNYFIKY</sequence>
<dbReference type="EMBL" id="NMOS02000029">
    <property type="protein sequence ID" value="RDH39889.1"/>
    <property type="molecule type" value="Genomic_DNA"/>
</dbReference>